<evidence type="ECO:0000313" key="2">
    <source>
        <dbReference type="Proteomes" id="UP000887458"/>
    </source>
</evidence>
<dbReference type="EMBL" id="NJHN03000124">
    <property type="protein sequence ID" value="KAH9412992.1"/>
    <property type="molecule type" value="Genomic_DNA"/>
</dbReference>
<name>A0ABQ8IS27_DERPT</name>
<comment type="caution">
    <text evidence="1">The sequence shown here is derived from an EMBL/GenBank/DDBJ whole genome shotgun (WGS) entry which is preliminary data.</text>
</comment>
<organism evidence="1 2">
    <name type="scientific">Dermatophagoides pteronyssinus</name>
    <name type="common">European house dust mite</name>
    <dbReference type="NCBI Taxonomy" id="6956"/>
    <lineage>
        <taxon>Eukaryota</taxon>
        <taxon>Metazoa</taxon>
        <taxon>Ecdysozoa</taxon>
        <taxon>Arthropoda</taxon>
        <taxon>Chelicerata</taxon>
        <taxon>Arachnida</taxon>
        <taxon>Acari</taxon>
        <taxon>Acariformes</taxon>
        <taxon>Sarcoptiformes</taxon>
        <taxon>Astigmata</taxon>
        <taxon>Psoroptidia</taxon>
        <taxon>Analgoidea</taxon>
        <taxon>Pyroglyphidae</taxon>
        <taxon>Dermatophagoidinae</taxon>
        <taxon>Dermatophagoides</taxon>
    </lineage>
</organism>
<accession>A0ABQ8IS27</accession>
<gene>
    <name evidence="1" type="ORF">DERP_013974</name>
</gene>
<dbReference type="Proteomes" id="UP000887458">
    <property type="component" value="Unassembled WGS sequence"/>
</dbReference>
<reference evidence="1 2" key="2">
    <citation type="journal article" date="2022" name="Mol. Biol. Evol.">
        <title>Comparative Genomics Reveals Insights into the Divergent Evolution of Astigmatic Mites and Household Pest Adaptations.</title>
        <authorList>
            <person name="Xiong Q."/>
            <person name="Wan A.T."/>
            <person name="Liu X."/>
            <person name="Fung C.S."/>
            <person name="Xiao X."/>
            <person name="Malainual N."/>
            <person name="Hou J."/>
            <person name="Wang L."/>
            <person name="Wang M."/>
            <person name="Yang K.Y."/>
            <person name="Cui Y."/>
            <person name="Leung E.L."/>
            <person name="Nong W."/>
            <person name="Shin S.K."/>
            <person name="Au S.W."/>
            <person name="Jeong K.Y."/>
            <person name="Chew F.T."/>
            <person name="Hui J.H."/>
            <person name="Leung T.F."/>
            <person name="Tungtrongchitr A."/>
            <person name="Zhong N."/>
            <person name="Liu Z."/>
            <person name="Tsui S.K."/>
        </authorList>
    </citation>
    <scope>NUCLEOTIDE SEQUENCE [LARGE SCALE GENOMIC DNA]</scope>
    <source>
        <strain evidence="1">Derp</strain>
    </source>
</reference>
<sequence>MTNPLITVDWLMLLITKNPGSRPATTTTTTTKRYLQTMDSTIHKQKKMISYFEKKFVTFMQKLNENKRLHARERKSKFRFRFVGFGCCSP</sequence>
<proteinExistence type="predicted"/>
<keyword evidence="2" id="KW-1185">Reference proteome</keyword>
<protein>
    <submittedName>
        <fullName evidence="1">Uncharacterized protein</fullName>
    </submittedName>
</protein>
<reference evidence="1 2" key="1">
    <citation type="journal article" date="2018" name="J. Allergy Clin. Immunol.">
        <title>High-quality assembly of Dermatophagoides pteronyssinus genome and transcriptome reveals a wide range of novel allergens.</title>
        <authorList>
            <person name="Liu X.Y."/>
            <person name="Yang K.Y."/>
            <person name="Wang M.Q."/>
            <person name="Kwok J.S."/>
            <person name="Zeng X."/>
            <person name="Yang Z."/>
            <person name="Xiao X.J."/>
            <person name="Lau C.P."/>
            <person name="Li Y."/>
            <person name="Huang Z.M."/>
            <person name="Ba J.G."/>
            <person name="Yim A.K."/>
            <person name="Ouyang C.Y."/>
            <person name="Ngai S.M."/>
            <person name="Chan T.F."/>
            <person name="Leung E.L."/>
            <person name="Liu L."/>
            <person name="Liu Z.G."/>
            <person name="Tsui S.K."/>
        </authorList>
    </citation>
    <scope>NUCLEOTIDE SEQUENCE [LARGE SCALE GENOMIC DNA]</scope>
    <source>
        <strain evidence="1">Derp</strain>
    </source>
</reference>
<evidence type="ECO:0000313" key="1">
    <source>
        <dbReference type="EMBL" id="KAH9412992.1"/>
    </source>
</evidence>
<feature type="non-terminal residue" evidence="1">
    <location>
        <position position="90"/>
    </location>
</feature>